<feature type="region of interest" description="Disordered" evidence="1">
    <location>
        <begin position="80"/>
        <end position="100"/>
    </location>
</feature>
<evidence type="ECO:0000313" key="2">
    <source>
        <dbReference type="EMBL" id="VDM52785.1"/>
    </source>
</evidence>
<proteinExistence type="predicted"/>
<dbReference type="Proteomes" id="UP000267027">
    <property type="component" value="Unassembled WGS sequence"/>
</dbReference>
<evidence type="ECO:0000313" key="4">
    <source>
        <dbReference type="WBParaSite" id="ACOC_0000119901-mRNA-1"/>
    </source>
</evidence>
<accession>A0A158PDW3</accession>
<name>A0A158PDW3_ANGCS</name>
<reference evidence="4" key="1">
    <citation type="submission" date="2016-04" db="UniProtKB">
        <authorList>
            <consortium name="WormBaseParasite"/>
        </authorList>
    </citation>
    <scope>IDENTIFICATION</scope>
</reference>
<reference evidence="2 3" key="2">
    <citation type="submission" date="2018-11" db="EMBL/GenBank/DDBJ databases">
        <authorList>
            <consortium name="Pathogen Informatics"/>
        </authorList>
    </citation>
    <scope>NUCLEOTIDE SEQUENCE [LARGE SCALE GENOMIC DNA]</scope>
    <source>
        <strain evidence="2 3">Costa Rica</strain>
    </source>
</reference>
<dbReference type="EMBL" id="UYYA01000164">
    <property type="protein sequence ID" value="VDM52785.1"/>
    <property type="molecule type" value="Genomic_DNA"/>
</dbReference>
<evidence type="ECO:0000256" key="1">
    <source>
        <dbReference type="SAM" id="MobiDB-lite"/>
    </source>
</evidence>
<sequence>MFPSGDHFNNIRRRNGVRDEAMLIRVVLDLFARLYTDYVACLRNFQSQHNELIRNGNSIPPDVHERQLKAGRQTLLSTKTGGFLTDYGRQGLGQSKRRER</sequence>
<organism evidence="4">
    <name type="scientific">Angiostrongylus costaricensis</name>
    <name type="common">Nematode worm</name>
    <dbReference type="NCBI Taxonomy" id="334426"/>
    <lineage>
        <taxon>Eukaryota</taxon>
        <taxon>Metazoa</taxon>
        <taxon>Ecdysozoa</taxon>
        <taxon>Nematoda</taxon>
        <taxon>Chromadorea</taxon>
        <taxon>Rhabditida</taxon>
        <taxon>Rhabditina</taxon>
        <taxon>Rhabditomorpha</taxon>
        <taxon>Strongyloidea</taxon>
        <taxon>Metastrongylidae</taxon>
        <taxon>Angiostrongylus</taxon>
    </lineage>
</organism>
<gene>
    <name evidence="2" type="ORF">ACOC_LOCUS1200</name>
</gene>
<keyword evidence="3" id="KW-1185">Reference proteome</keyword>
<protein>
    <submittedName>
        <fullName evidence="4">Transposase</fullName>
    </submittedName>
</protein>
<evidence type="ECO:0000313" key="3">
    <source>
        <dbReference type="Proteomes" id="UP000267027"/>
    </source>
</evidence>
<dbReference type="WBParaSite" id="ACOC_0000119901-mRNA-1">
    <property type="protein sequence ID" value="ACOC_0000119901-mRNA-1"/>
    <property type="gene ID" value="ACOC_0000119901"/>
</dbReference>
<dbReference type="AlphaFoldDB" id="A0A158PDW3"/>